<dbReference type="AlphaFoldDB" id="A0AAN8TPC2"/>
<feature type="domain" description="Aminotransferase-like plant mobile" evidence="2">
    <location>
        <begin position="33"/>
        <end position="203"/>
    </location>
</feature>
<accession>A0AAN8TPC2</accession>
<dbReference type="Pfam" id="PF10536">
    <property type="entry name" value="PMD"/>
    <property type="match status" value="1"/>
</dbReference>
<dbReference type="GO" id="GO:0010073">
    <property type="term" value="P:meristem maintenance"/>
    <property type="evidence" value="ECO:0007669"/>
    <property type="project" value="InterPro"/>
</dbReference>
<dbReference type="InterPro" id="IPR044824">
    <property type="entry name" value="MAIN-like"/>
</dbReference>
<dbReference type="InterPro" id="IPR019557">
    <property type="entry name" value="AminoTfrase-like_pln_mobile"/>
</dbReference>
<protein>
    <recommendedName>
        <fullName evidence="2">Aminotransferase-like plant mobile domain-containing protein</fullName>
    </recommendedName>
</protein>
<dbReference type="PANTHER" id="PTHR46033">
    <property type="entry name" value="PROTEIN MAIN-LIKE 2"/>
    <property type="match status" value="1"/>
</dbReference>
<evidence type="ECO:0000259" key="2">
    <source>
        <dbReference type="Pfam" id="PF10536"/>
    </source>
</evidence>
<comment type="caution">
    <text evidence="3">The sequence shown here is derived from an EMBL/GenBank/DDBJ whole genome shotgun (WGS) entry which is preliminary data.</text>
</comment>
<dbReference type="PANTHER" id="PTHR46033:SF60">
    <property type="entry name" value="AMINOTRANSFERASE-LIKE PLANT MOBILE DOMAIN-CONTAINING PROTEIN"/>
    <property type="match status" value="1"/>
</dbReference>
<gene>
    <name evidence="3" type="ORF">RDI58_010390</name>
</gene>
<organism evidence="3 4">
    <name type="scientific">Solanum bulbocastanum</name>
    <name type="common">Wild potato</name>
    <dbReference type="NCBI Taxonomy" id="147425"/>
    <lineage>
        <taxon>Eukaryota</taxon>
        <taxon>Viridiplantae</taxon>
        <taxon>Streptophyta</taxon>
        <taxon>Embryophyta</taxon>
        <taxon>Tracheophyta</taxon>
        <taxon>Spermatophyta</taxon>
        <taxon>Magnoliopsida</taxon>
        <taxon>eudicotyledons</taxon>
        <taxon>Gunneridae</taxon>
        <taxon>Pentapetalae</taxon>
        <taxon>asterids</taxon>
        <taxon>lamiids</taxon>
        <taxon>Solanales</taxon>
        <taxon>Solanaceae</taxon>
        <taxon>Solanoideae</taxon>
        <taxon>Solaneae</taxon>
        <taxon>Solanum</taxon>
    </lineage>
</organism>
<feature type="compositionally biased region" description="Polar residues" evidence="1">
    <location>
        <begin position="333"/>
        <end position="345"/>
    </location>
</feature>
<reference evidence="3 4" key="1">
    <citation type="submission" date="2024-02" db="EMBL/GenBank/DDBJ databases">
        <title>de novo genome assembly of Solanum bulbocastanum strain 11H21.</title>
        <authorList>
            <person name="Hosaka A.J."/>
        </authorList>
    </citation>
    <scope>NUCLEOTIDE SEQUENCE [LARGE SCALE GENOMIC DNA]</scope>
    <source>
        <tissue evidence="3">Young leaves</tissue>
    </source>
</reference>
<feature type="region of interest" description="Disordered" evidence="1">
    <location>
        <begin position="422"/>
        <end position="447"/>
    </location>
</feature>
<evidence type="ECO:0000313" key="3">
    <source>
        <dbReference type="EMBL" id="KAK6791309.1"/>
    </source>
</evidence>
<proteinExistence type="predicted"/>
<dbReference type="Proteomes" id="UP001371456">
    <property type="component" value="Unassembled WGS sequence"/>
</dbReference>
<keyword evidence="4" id="KW-1185">Reference proteome</keyword>
<dbReference type="EMBL" id="JBANQN010000004">
    <property type="protein sequence ID" value="KAK6791309.1"/>
    <property type="molecule type" value="Genomic_DNA"/>
</dbReference>
<feature type="compositionally biased region" description="Acidic residues" evidence="1">
    <location>
        <begin position="428"/>
        <end position="437"/>
    </location>
</feature>
<sequence length="477" mass="54332">MILNTRRCDGKLWDLVKKYPIHPRVLEVIELLGLYGVYRSNRPIIDRSLITSLVERWRPETHTFHFRTSEAIITLQDVEVLYGLPVNGDPILGDESMRTIGDWQNICQRLLGFIPRPQDFNHSSLKVTALNAHMLEQQQLPDLAAQDIINQMARCYMFWMIAGMMMANTSCNYLKLMYLPMLEDLNVVSSYSWGSATLARITHLVTDNPTQGPQQQEGNVPNSTAYETMVHHIHSMIDRAKTLGDQPSMEDLYIFRAMFRNEGEKFLTNVHEAPRINVQADYIRDEVHDDHLHPPVRRRGKGGVAGRMARAIEKGRAPIEMDESISEDDHTTSDIGSISRGQTQEFTPEASCMTYQPTNADIVPYTMSQILRNPSLSSFENVFSGSRPQHFENAPNFNSSPGLLMSIETPVAVNHLKDSNNNIKSNELDDSNDEVENANECGEPSVKEKRTIFPKRCGTGSYYLYQHGKMKQEKRKK</sequence>
<evidence type="ECO:0000256" key="1">
    <source>
        <dbReference type="SAM" id="MobiDB-lite"/>
    </source>
</evidence>
<name>A0AAN8TPC2_SOLBU</name>
<evidence type="ECO:0000313" key="4">
    <source>
        <dbReference type="Proteomes" id="UP001371456"/>
    </source>
</evidence>
<feature type="region of interest" description="Disordered" evidence="1">
    <location>
        <begin position="323"/>
        <end position="345"/>
    </location>
</feature>